<comment type="caution">
    <text evidence="2">Lacks conserved residue(s) required for the propagation of feature annotation.</text>
</comment>
<comment type="subunit">
    <text evidence="2">Homotetramer.</text>
</comment>
<reference evidence="5 6" key="1">
    <citation type="submission" date="2023-04" db="EMBL/GenBank/DDBJ databases">
        <title>Genome Sequence of Selenomonas sputigena ATCC 33150.</title>
        <authorList>
            <person name="Miller D.P."/>
            <person name="Anvari S."/>
            <person name="Polson S.W."/>
            <person name="Macdonald M."/>
            <person name="Mcdowell J.V."/>
        </authorList>
    </citation>
    <scope>NUCLEOTIDE SEQUENCE [LARGE SCALE GENOMIC DNA]</scope>
    <source>
        <strain evidence="5 6">ATCC 33150</strain>
    </source>
</reference>
<organism evidence="5 6">
    <name type="scientific">Selenomonas sputigena</name>
    <dbReference type="NCBI Taxonomy" id="69823"/>
    <lineage>
        <taxon>Bacteria</taxon>
        <taxon>Bacillati</taxon>
        <taxon>Bacillota</taxon>
        <taxon>Negativicutes</taxon>
        <taxon>Selenomonadales</taxon>
        <taxon>Selenomonadaceae</taxon>
        <taxon>Selenomonas</taxon>
    </lineage>
</organism>
<gene>
    <name evidence="5" type="ORF">QCO44_09310</name>
</gene>
<keyword evidence="1 2" id="KW-0238">DNA-binding</keyword>
<dbReference type="SUPFAM" id="SSF50249">
    <property type="entry name" value="Nucleic acid-binding proteins"/>
    <property type="match status" value="1"/>
</dbReference>
<name>A0ABV3X6K0_9FIRM</name>
<dbReference type="PROSITE" id="PS50935">
    <property type="entry name" value="SSB"/>
    <property type="match status" value="1"/>
</dbReference>
<proteinExistence type="inferred from homology"/>
<dbReference type="Proteomes" id="UP001559623">
    <property type="component" value="Unassembled WGS sequence"/>
</dbReference>
<dbReference type="CDD" id="cd04496">
    <property type="entry name" value="SSB_OBF"/>
    <property type="match status" value="1"/>
</dbReference>
<dbReference type="NCBIfam" id="TIGR00621">
    <property type="entry name" value="ssb"/>
    <property type="match status" value="1"/>
</dbReference>
<dbReference type="EMBL" id="JARVLH010000006">
    <property type="protein sequence ID" value="MEX5285827.1"/>
    <property type="molecule type" value="Genomic_DNA"/>
</dbReference>
<dbReference type="RefSeq" id="WP_368847553.1">
    <property type="nucleotide sequence ID" value="NZ_CP194411.1"/>
</dbReference>
<accession>A0ABV3X6K0</accession>
<dbReference type="Gene3D" id="2.40.50.140">
    <property type="entry name" value="Nucleic acid-binding proteins"/>
    <property type="match status" value="1"/>
</dbReference>
<comment type="caution">
    <text evidence="5">The sequence shown here is derived from an EMBL/GenBank/DDBJ whole genome shotgun (WGS) entry which is preliminary data.</text>
</comment>
<evidence type="ECO:0000313" key="5">
    <source>
        <dbReference type="EMBL" id="MEX5285827.1"/>
    </source>
</evidence>
<dbReference type="Pfam" id="PF00436">
    <property type="entry name" value="SSB"/>
    <property type="match status" value="1"/>
</dbReference>
<dbReference type="GO" id="GO:0003677">
    <property type="term" value="F:DNA binding"/>
    <property type="evidence" value="ECO:0007669"/>
    <property type="project" value="UniProtKB-KW"/>
</dbReference>
<dbReference type="HAMAP" id="MF_00984">
    <property type="entry name" value="SSB"/>
    <property type="match status" value="1"/>
</dbReference>
<protein>
    <recommendedName>
        <fullName evidence="2 3">Single-stranded DNA-binding protein</fullName>
        <shortName evidence="2">SSB</shortName>
    </recommendedName>
</protein>
<dbReference type="PANTHER" id="PTHR10302">
    <property type="entry name" value="SINGLE-STRANDED DNA-BINDING PROTEIN"/>
    <property type="match status" value="1"/>
</dbReference>
<evidence type="ECO:0000256" key="4">
    <source>
        <dbReference type="SAM" id="MobiDB-lite"/>
    </source>
</evidence>
<dbReference type="InterPro" id="IPR000424">
    <property type="entry name" value="Primosome_PriB/ssb"/>
</dbReference>
<keyword evidence="6" id="KW-1185">Reference proteome</keyword>
<feature type="compositionally biased region" description="Basic and acidic residues" evidence="4">
    <location>
        <begin position="116"/>
        <end position="125"/>
    </location>
</feature>
<dbReference type="InterPro" id="IPR012340">
    <property type="entry name" value="NA-bd_OB-fold"/>
</dbReference>
<evidence type="ECO:0000256" key="3">
    <source>
        <dbReference type="PIRNR" id="PIRNR002070"/>
    </source>
</evidence>
<dbReference type="PANTHER" id="PTHR10302:SF27">
    <property type="entry name" value="SINGLE-STRANDED DNA-BINDING PROTEIN"/>
    <property type="match status" value="1"/>
</dbReference>
<evidence type="ECO:0000256" key="1">
    <source>
        <dbReference type="ARBA" id="ARBA00023125"/>
    </source>
</evidence>
<dbReference type="PIRSF" id="PIRSF002070">
    <property type="entry name" value="SSB"/>
    <property type="match status" value="1"/>
</dbReference>
<evidence type="ECO:0000256" key="2">
    <source>
        <dbReference type="HAMAP-Rule" id="MF_00984"/>
    </source>
</evidence>
<evidence type="ECO:0000313" key="6">
    <source>
        <dbReference type="Proteomes" id="UP001559623"/>
    </source>
</evidence>
<feature type="region of interest" description="Disordered" evidence="4">
    <location>
        <begin position="106"/>
        <end position="125"/>
    </location>
</feature>
<sequence length="125" mass="13665">MNKAILLGRLTKAPEIKYTQSGKAVASFTLAIDRRKGANGEKQADFIACVAWEKLAETIGNYCVKGQQIAVEGRIQSRSYDAQDGSKRYVTEVVVQSMEFCGKKSDNAGHGANDATDFRGEEIPF</sequence>
<dbReference type="InterPro" id="IPR011344">
    <property type="entry name" value="ssDNA-bd"/>
</dbReference>